<evidence type="ECO:0000256" key="2">
    <source>
        <dbReference type="ARBA" id="ARBA00022448"/>
    </source>
</evidence>
<evidence type="ECO:0000256" key="4">
    <source>
        <dbReference type="ARBA" id="ARBA00022692"/>
    </source>
</evidence>
<feature type="domain" description="ABC transmembrane type-1" evidence="8">
    <location>
        <begin position="81"/>
        <end position="294"/>
    </location>
</feature>
<name>F4QID7_9CAUL</name>
<proteinExistence type="inferred from homology"/>
<dbReference type="InterPro" id="IPR000515">
    <property type="entry name" value="MetI-like"/>
</dbReference>
<sequence>MSYDLRRSLLLGLKHLSPGHVFVAPALLILFVFFLAPVAGAFVMSFTDFDIYALADLKNLSFIGFDNYISLLGSPLFWKAFGNTAYFALVGTPLSIAVSLGLAMALNTPGVGLKPVFRTVLFGPYVATLVAAAIIWRYMVDFQYGWVNRGLGVVGVPPIDWLGDPHWSMPAIILFAVWKNFGYNMLILLAALQKIPDELYESARVDGAGPWSRFLHVTLPGVSPVLWMVALLTVAGYFQLFAEPYVMTQGGPAQSTFSLLYYMYQDGFKYWNLGHASATAFILFAILIGISFIRNRSQETFA</sequence>
<protein>
    <submittedName>
        <fullName evidence="9">ABC transporter permease</fullName>
    </submittedName>
</protein>
<feature type="transmembrane region" description="Helical" evidence="7">
    <location>
        <begin position="119"/>
        <end position="139"/>
    </location>
</feature>
<dbReference type="GO" id="GO:0005886">
    <property type="term" value="C:plasma membrane"/>
    <property type="evidence" value="ECO:0007669"/>
    <property type="project" value="UniProtKB-SubCell"/>
</dbReference>
<dbReference type="PANTHER" id="PTHR30193">
    <property type="entry name" value="ABC TRANSPORTER PERMEASE PROTEIN"/>
    <property type="match status" value="1"/>
</dbReference>
<dbReference type="PANTHER" id="PTHR30193:SF37">
    <property type="entry name" value="INNER MEMBRANE ABC TRANSPORTER PERMEASE PROTEIN YCJO"/>
    <property type="match status" value="1"/>
</dbReference>
<reference evidence="10" key="1">
    <citation type="submission" date="2011-03" db="EMBL/GenBank/DDBJ databases">
        <title>Draft genome sequence of Brevundimonas diminuta.</title>
        <authorList>
            <person name="Brown P.J.B."/>
            <person name="Buechlein A."/>
            <person name="Hemmerich C."/>
            <person name="Brun Y.V."/>
        </authorList>
    </citation>
    <scope>NUCLEOTIDE SEQUENCE [LARGE SCALE GENOMIC DNA]</scope>
    <source>
        <strain evidence="10">C19</strain>
    </source>
</reference>
<keyword evidence="6 7" id="KW-0472">Membrane</keyword>
<dbReference type="OrthoDB" id="9773727at2"/>
<keyword evidence="4 7" id="KW-0812">Transmembrane</keyword>
<feature type="transmembrane region" description="Helical" evidence="7">
    <location>
        <begin position="213"/>
        <end position="238"/>
    </location>
</feature>
<comment type="subcellular location">
    <subcellularLocation>
        <location evidence="1 7">Cell membrane</location>
        <topology evidence="1 7">Multi-pass membrane protein</topology>
    </subcellularLocation>
</comment>
<evidence type="ECO:0000256" key="1">
    <source>
        <dbReference type="ARBA" id="ARBA00004651"/>
    </source>
</evidence>
<keyword evidence="2 7" id="KW-0813">Transport</keyword>
<dbReference type="PROSITE" id="PS50928">
    <property type="entry name" value="ABC_TM1"/>
    <property type="match status" value="1"/>
</dbReference>
<keyword evidence="3" id="KW-1003">Cell membrane</keyword>
<dbReference type="Gene3D" id="1.10.3720.10">
    <property type="entry name" value="MetI-like"/>
    <property type="match status" value="1"/>
</dbReference>
<feature type="transmembrane region" description="Helical" evidence="7">
    <location>
        <begin position="270"/>
        <end position="293"/>
    </location>
</feature>
<feature type="transmembrane region" description="Helical" evidence="7">
    <location>
        <begin position="171"/>
        <end position="192"/>
    </location>
</feature>
<evidence type="ECO:0000256" key="7">
    <source>
        <dbReference type="RuleBase" id="RU363032"/>
    </source>
</evidence>
<dbReference type="InterPro" id="IPR051393">
    <property type="entry name" value="ABC_transporter_permease"/>
</dbReference>
<dbReference type="InterPro" id="IPR035906">
    <property type="entry name" value="MetI-like_sf"/>
</dbReference>
<dbReference type="Pfam" id="PF00528">
    <property type="entry name" value="BPD_transp_1"/>
    <property type="match status" value="1"/>
</dbReference>
<dbReference type="CDD" id="cd06261">
    <property type="entry name" value="TM_PBP2"/>
    <property type="match status" value="1"/>
</dbReference>
<keyword evidence="5 7" id="KW-1133">Transmembrane helix</keyword>
<dbReference type="EMBL" id="GL883077">
    <property type="protein sequence ID" value="EGF91775.1"/>
    <property type="molecule type" value="Genomic_DNA"/>
</dbReference>
<evidence type="ECO:0000259" key="8">
    <source>
        <dbReference type="PROSITE" id="PS50928"/>
    </source>
</evidence>
<accession>F4QID7</accession>
<evidence type="ECO:0000256" key="6">
    <source>
        <dbReference type="ARBA" id="ARBA00023136"/>
    </source>
</evidence>
<evidence type="ECO:0000313" key="9">
    <source>
        <dbReference type="EMBL" id="EGF91775.1"/>
    </source>
</evidence>
<evidence type="ECO:0000313" key="10">
    <source>
        <dbReference type="Proteomes" id="UP000006512"/>
    </source>
</evidence>
<dbReference type="SUPFAM" id="SSF161098">
    <property type="entry name" value="MetI-like"/>
    <property type="match status" value="1"/>
</dbReference>
<organism evidence="9 10">
    <name type="scientific">Asticcacaulis biprosthecium C19</name>
    <dbReference type="NCBI Taxonomy" id="715226"/>
    <lineage>
        <taxon>Bacteria</taxon>
        <taxon>Pseudomonadati</taxon>
        <taxon>Pseudomonadota</taxon>
        <taxon>Alphaproteobacteria</taxon>
        <taxon>Caulobacterales</taxon>
        <taxon>Caulobacteraceae</taxon>
        <taxon>Asticcacaulis</taxon>
    </lineage>
</organism>
<dbReference type="STRING" id="715226.ABI_02060"/>
<keyword evidence="10" id="KW-1185">Reference proteome</keyword>
<feature type="transmembrane region" description="Helical" evidence="7">
    <location>
        <begin position="21"/>
        <end position="44"/>
    </location>
</feature>
<evidence type="ECO:0000256" key="3">
    <source>
        <dbReference type="ARBA" id="ARBA00022475"/>
    </source>
</evidence>
<dbReference type="eggNOG" id="COG1175">
    <property type="taxonomic scope" value="Bacteria"/>
</dbReference>
<dbReference type="Proteomes" id="UP000006512">
    <property type="component" value="Unassembled WGS sequence"/>
</dbReference>
<evidence type="ECO:0000256" key="5">
    <source>
        <dbReference type="ARBA" id="ARBA00022989"/>
    </source>
</evidence>
<comment type="similarity">
    <text evidence="7">Belongs to the binding-protein-dependent transport system permease family.</text>
</comment>
<feature type="transmembrane region" description="Helical" evidence="7">
    <location>
        <begin position="85"/>
        <end position="107"/>
    </location>
</feature>
<dbReference type="RefSeq" id="WP_006270939.1">
    <property type="nucleotide sequence ID" value="NZ_GL883077.1"/>
</dbReference>
<dbReference type="AlphaFoldDB" id="F4QID7"/>
<dbReference type="GO" id="GO:0055085">
    <property type="term" value="P:transmembrane transport"/>
    <property type="evidence" value="ECO:0007669"/>
    <property type="project" value="InterPro"/>
</dbReference>
<dbReference type="HOGENOM" id="CLU_016047_0_2_5"/>
<gene>
    <name evidence="9" type="ORF">ABI_02060</name>
</gene>